<proteinExistence type="predicted"/>
<reference evidence="1 2" key="1">
    <citation type="journal article" date="2023" name="Life. Sci Alliance">
        <title>Evolutionary insights into 3D genome organization and epigenetic landscape of Vigna mungo.</title>
        <authorList>
            <person name="Junaid A."/>
            <person name="Singh B."/>
            <person name="Bhatia S."/>
        </authorList>
    </citation>
    <scope>NUCLEOTIDE SEQUENCE [LARGE SCALE GENOMIC DNA]</scope>
    <source>
        <strain evidence="1">Urdbean</strain>
    </source>
</reference>
<protein>
    <submittedName>
        <fullName evidence="1">Uncharacterized protein</fullName>
    </submittedName>
</protein>
<name>A0AAQ3NZR6_VIGMU</name>
<evidence type="ECO:0000313" key="1">
    <source>
        <dbReference type="EMBL" id="WVZ18126.1"/>
    </source>
</evidence>
<accession>A0AAQ3NZR6</accession>
<dbReference type="Proteomes" id="UP001374535">
    <property type="component" value="Chromosome 2"/>
</dbReference>
<dbReference type="EMBL" id="CP144699">
    <property type="protein sequence ID" value="WVZ18126.1"/>
    <property type="molecule type" value="Genomic_DNA"/>
</dbReference>
<evidence type="ECO:0000313" key="2">
    <source>
        <dbReference type="Proteomes" id="UP001374535"/>
    </source>
</evidence>
<keyword evidence="2" id="KW-1185">Reference proteome</keyword>
<organism evidence="1 2">
    <name type="scientific">Vigna mungo</name>
    <name type="common">Black gram</name>
    <name type="synonym">Phaseolus mungo</name>
    <dbReference type="NCBI Taxonomy" id="3915"/>
    <lineage>
        <taxon>Eukaryota</taxon>
        <taxon>Viridiplantae</taxon>
        <taxon>Streptophyta</taxon>
        <taxon>Embryophyta</taxon>
        <taxon>Tracheophyta</taxon>
        <taxon>Spermatophyta</taxon>
        <taxon>Magnoliopsida</taxon>
        <taxon>eudicotyledons</taxon>
        <taxon>Gunneridae</taxon>
        <taxon>Pentapetalae</taxon>
        <taxon>rosids</taxon>
        <taxon>fabids</taxon>
        <taxon>Fabales</taxon>
        <taxon>Fabaceae</taxon>
        <taxon>Papilionoideae</taxon>
        <taxon>50 kb inversion clade</taxon>
        <taxon>NPAAA clade</taxon>
        <taxon>indigoferoid/millettioid clade</taxon>
        <taxon>Phaseoleae</taxon>
        <taxon>Vigna</taxon>
    </lineage>
</organism>
<gene>
    <name evidence="1" type="ORF">V8G54_005448</name>
</gene>
<sequence>MAYFFQLVITASEESSDIKYELLLSLSSRPNTNDRTLHDPCFPEVGIKRSEARPTKDDFDDICMFCPLVGIAKMEVVLPFLLVSGTFNFFMRLKTPLLLSSSAGEKNVAFSSVL</sequence>
<dbReference type="AlphaFoldDB" id="A0AAQ3NZR6"/>